<gene>
    <name evidence="3" type="ORF">PUR21_22165</name>
</gene>
<feature type="domain" description="HNH" evidence="1">
    <location>
        <begin position="472"/>
        <end position="515"/>
    </location>
</feature>
<evidence type="ECO:0000259" key="2">
    <source>
        <dbReference type="Pfam" id="PF03235"/>
    </source>
</evidence>
<proteinExistence type="predicted"/>
<dbReference type="EMBL" id="JAQYXL010000001">
    <property type="protein sequence ID" value="MEN3230313.1"/>
    <property type="molecule type" value="Genomic_DNA"/>
</dbReference>
<feature type="domain" description="GmrSD restriction endonucleases N-terminal" evidence="2">
    <location>
        <begin position="44"/>
        <end position="208"/>
    </location>
</feature>
<dbReference type="Pfam" id="PF01844">
    <property type="entry name" value="HNH"/>
    <property type="match status" value="1"/>
</dbReference>
<dbReference type="Gene3D" id="1.10.30.50">
    <property type="match status" value="1"/>
</dbReference>
<dbReference type="Proteomes" id="UP001404845">
    <property type="component" value="Unassembled WGS sequence"/>
</dbReference>
<protein>
    <submittedName>
        <fullName evidence="3">DUF262 domain-containing protein</fullName>
    </submittedName>
</protein>
<name>A0ABU9ZG16_9HYPH</name>
<evidence type="ECO:0000259" key="1">
    <source>
        <dbReference type="Pfam" id="PF01844"/>
    </source>
</evidence>
<evidence type="ECO:0000313" key="4">
    <source>
        <dbReference type="Proteomes" id="UP001404845"/>
    </source>
</evidence>
<accession>A0ABU9ZG16</accession>
<keyword evidence="4" id="KW-1185">Reference proteome</keyword>
<dbReference type="RefSeq" id="WP_345971706.1">
    <property type="nucleotide sequence ID" value="NZ_JAQYXL010000001.1"/>
</dbReference>
<dbReference type="InterPro" id="IPR003615">
    <property type="entry name" value="HNH_nuc"/>
</dbReference>
<evidence type="ECO:0000313" key="3">
    <source>
        <dbReference type="EMBL" id="MEN3230313.1"/>
    </source>
</evidence>
<dbReference type="InterPro" id="IPR004919">
    <property type="entry name" value="GmrSD_N"/>
</dbReference>
<sequence>MPQRVTLDAMIPREDFARESNQVAVNLFSDFPISHLDQNSPYIKLIRKPDFQRETNHWTPEQLATFIASFVDAEVIPSLILWHSPTYIFVIDGGHRISALRAWVNDDYGDGPISFSFYNGEIPNEQKKIASRARSLIEQRVGRFSKLRDMAAASAAPEPIRRRATVLLTRALALQWIQGNAAAAETSFFKINSQGTPLDETEEMLIKNRRKPIAIGARAILRSGSGHKYWSSFSEENRGKIEDVSKNFYNYVFKPEAEKPVRTLDVPIGGSVAPIDALSLLIDFITIAGTRALHPKPISGYDDDLTGEATVEVLHNSLKIIERITGNSPASLGLHPAVYFYNERGRYSRFLFLGMISLIVEKIRNNDHVFFRDFAKARGPLEEFLIENKSLVTNILQNLSKKQRILKIKSLFDYLIDQFSQSYQVSPESAITHIGLSVRIFDVKVGQSSPTITDETKSMLFIRDALSKAIKCPLCSGLIDPLKSMSYDHIQRVKDGGGGDLENVQMVHHYCNSIKN</sequence>
<dbReference type="Pfam" id="PF03235">
    <property type="entry name" value="GmrSD_N"/>
    <property type="match status" value="1"/>
</dbReference>
<dbReference type="InterPro" id="IPR002711">
    <property type="entry name" value="HNH"/>
</dbReference>
<reference evidence="3 4" key="1">
    <citation type="journal article" date="2023" name="PLoS ONE">
        <title>Complete genome assembly of Hawai'i environmental nontuberculous mycobacteria reveals unexpected co-isolation with methylobacteria.</title>
        <authorList>
            <person name="Hendrix J."/>
            <person name="Epperson L.E."/>
            <person name="Tong E.I."/>
            <person name="Chan Y.L."/>
            <person name="Hasan N.A."/>
            <person name="Dawrs S.N."/>
            <person name="Norton G.J."/>
            <person name="Virdi R."/>
            <person name="Crooks J.L."/>
            <person name="Chan E.D."/>
            <person name="Honda J.R."/>
            <person name="Strong M."/>
        </authorList>
    </citation>
    <scope>NUCLEOTIDE SEQUENCE [LARGE SCALE GENOMIC DNA]</scope>
    <source>
        <strain evidence="3 4">NJH_HI01</strain>
    </source>
</reference>
<organism evidence="3 4">
    <name type="scientific">Methylorubrum rhodesianum</name>
    <dbReference type="NCBI Taxonomy" id="29427"/>
    <lineage>
        <taxon>Bacteria</taxon>
        <taxon>Pseudomonadati</taxon>
        <taxon>Pseudomonadota</taxon>
        <taxon>Alphaproteobacteria</taxon>
        <taxon>Hyphomicrobiales</taxon>
        <taxon>Methylobacteriaceae</taxon>
        <taxon>Methylorubrum</taxon>
    </lineage>
</organism>
<dbReference type="CDD" id="cd00085">
    <property type="entry name" value="HNHc"/>
    <property type="match status" value="1"/>
</dbReference>
<comment type="caution">
    <text evidence="3">The sequence shown here is derived from an EMBL/GenBank/DDBJ whole genome shotgun (WGS) entry which is preliminary data.</text>
</comment>